<evidence type="ECO:0000313" key="2">
    <source>
        <dbReference type="Proteomes" id="UP000827872"/>
    </source>
</evidence>
<protein>
    <submittedName>
        <fullName evidence="1">Uncharacterized protein</fullName>
    </submittedName>
</protein>
<gene>
    <name evidence="1" type="ORF">K3G42_002415</name>
</gene>
<comment type="caution">
    <text evidence="1">The sequence shown here is derived from an EMBL/GenBank/DDBJ whole genome shotgun (WGS) entry which is preliminary data.</text>
</comment>
<dbReference type="EMBL" id="CM037629">
    <property type="protein sequence ID" value="KAH7990096.1"/>
    <property type="molecule type" value="Genomic_DNA"/>
</dbReference>
<name>A0ACB8EBX4_9SAUR</name>
<keyword evidence="2" id="KW-1185">Reference proteome</keyword>
<evidence type="ECO:0000313" key="1">
    <source>
        <dbReference type="EMBL" id="KAH7990096.1"/>
    </source>
</evidence>
<dbReference type="Proteomes" id="UP000827872">
    <property type="component" value="Linkage Group LG16"/>
</dbReference>
<proteinExistence type="predicted"/>
<reference evidence="1" key="1">
    <citation type="submission" date="2021-08" db="EMBL/GenBank/DDBJ databases">
        <title>The first chromosome-level gecko genome reveals the dynamic sex chromosomes of Neotropical dwarf geckos (Sphaerodactylidae: Sphaerodactylus).</title>
        <authorList>
            <person name="Pinto B.J."/>
            <person name="Keating S.E."/>
            <person name="Gamble T."/>
        </authorList>
    </citation>
    <scope>NUCLEOTIDE SEQUENCE</scope>
    <source>
        <strain evidence="1">TG3544</strain>
    </source>
</reference>
<sequence length="173" mass="19409">MATWGDAQLLEKGDTFYVLSETPSNSQTLTGPLQITPSLFSTLTSAACSQYAMNLGRLQQEVKNVQKDLNSFQQKVIETLQKLEGKLSYLTDVVSSLENRSHDVEQRLVREEDRGIARSKVLTFLLPREKELRERGADLCDRFLSRTLSPPATDREAARTSVSDSTHPLSPHE</sequence>
<organism evidence="1 2">
    <name type="scientific">Sphaerodactylus townsendi</name>
    <dbReference type="NCBI Taxonomy" id="933632"/>
    <lineage>
        <taxon>Eukaryota</taxon>
        <taxon>Metazoa</taxon>
        <taxon>Chordata</taxon>
        <taxon>Craniata</taxon>
        <taxon>Vertebrata</taxon>
        <taxon>Euteleostomi</taxon>
        <taxon>Lepidosauria</taxon>
        <taxon>Squamata</taxon>
        <taxon>Bifurcata</taxon>
        <taxon>Gekkota</taxon>
        <taxon>Sphaerodactylidae</taxon>
        <taxon>Sphaerodactylus</taxon>
    </lineage>
</organism>
<accession>A0ACB8EBX4</accession>